<dbReference type="Pfam" id="PF21355">
    <property type="entry name" value="TRAF-mep_MATH"/>
    <property type="match status" value="1"/>
</dbReference>
<dbReference type="EMBL" id="NEVH01020853">
    <property type="protein sequence ID" value="PNF21092.1"/>
    <property type="molecule type" value="Genomic_DNA"/>
</dbReference>
<feature type="region of interest" description="Disordered" evidence="1">
    <location>
        <begin position="200"/>
        <end position="238"/>
    </location>
</feature>
<feature type="signal peptide" evidence="2">
    <location>
        <begin position="1"/>
        <end position="23"/>
    </location>
</feature>
<dbReference type="OrthoDB" id="6475149at2759"/>
<keyword evidence="5" id="KW-1185">Reference proteome</keyword>
<gene>
    <name evidence="4" type="ORF">B7P43_G05540</name>
</gene>
<evidence type="ECO:0000313" key="5">
    <source>
        <dbReference type="Proteomes" id="UP000235965"/>
    </source>
</evidence>
<keyword evidence="2" id="KW-0732">Signal</keyword>
<proteinExistence type="predicted"/>
<comment type="caution">
    <text evidence="4">The sequence shown here is derived from an EMBL/GenBank/DDBJ whole genome shotgun (WGS) entry which is preliminary data.</text>
</comment>
<dbReference type="STRING" id="105785.A0A2J7PXN5"/>
<dbReference type="Gene3D" id="2.60.210.10">
    <property type="entry name" value="Apoptosis, Tumor Necrosis Factor Receptor Associated Protein 2, Chain A"/>
    <property type="match status" value="1"/>
</dbReference>
<dbReference type="InterPro" id="IPR049342">
    <property type="entry name" value="TRAF1-6_MATH_dom"/>
</dbReference>
<dbReference type="PROSITE" id="PS50144">
    <property type="entry name" value="MATH"/>
    <property type="match status" value="1"/>
</dbReference>
<organism evidence="4 5">
    <name type="scientific">Cryptotermes secundus</name>
    <dbReference type="NCBI Taxonomy" id="105785"/>
    <lineage>
        <taxon>Eukaryota</taxon>
        <taxon>Metazoa</taxon>
        <taxon>Ecdysozoa</taxon>
        <taxon>Arthropoda</taxon>
        <taxon>Hexapoda</taxon>
        <taxon>Insecta</taxon>
        <taxon>Pterygota</taxon>
        <taxon>Neoptera</taxon>
        <taxon>Polyneoptera</taxon>
        <taxon>Dictyoptera</taxon>
        <taxon>Blattodea</taxon>
        <taxon>Blattoidea</taxon>
        <taxon>Termitoidae</taxon>
        <taxon>Kalotermitidae</taxon>
        <taxon>Cryptotermitinae</taxon>
        <taxon>Cryptotermes</taxon>
    </lineage>
</organism>
<dbReference type="InterPro" id="IPR008974">
    <property type="entry name" value="TRAF-like"/>
</dbReference>
<feature type="domain" description="MATH" evidence="3">
    <location>
        <begin position="265"/>
        <end position="409"/>
    </location>
</feature>
<dbReference type="AlphaFoldDB" id="A0A2J7PXN5"/>
<evidence type="ECO:0000259" key="3">
    <source>
        <dbReference type="PROSITE" id="PS50144"/>
    </source>
</evidence>
<dbReference type="Proteomes" id="UP000235965">
    <property type="component" value="Unassembled WGS sequence"/>
</dbReference>
<sequence>MKMFHADMFVLFLLLLTIDSTICWGFTANGGEVLKPQLRSGLNSTALKPQSDKTSGVNLRENKLRHNSAFVTADKHSAGSESVQNASRTKKEERTEQLIEDNGQEVLETQHATCRITTEELVATAQATVTRVLKGLCNTREMEDRFHNLEMQLTDQLNVIKTMLLNIEDKVMEQDVASRRAQKRIMGTIFRHCHPASLIQESNRNGRTSSTTFEQEEDAGATWEDEESSDEISESPRDVEVNRYNSSIHAEPFPGQPYSSARSSVFTYYWRIQGMEYKLTSWNHRRSLRSSSFYISPGGYRMYIRVYPRQNEENVYIHVGVTRGDFDDSLPWPFKLKHRVNVLDQVSSEDGQEDISSRVWDPTVLCSGFNWQKPTSGDNYECVGLGFAHSVIRSRHYIRDDAIIIKLSVYLD</sequence>
<name>A0A2J7PXN5_9NEOP</name>
<dbReference type="InParanoid" id="A0A2J7PXN5"/>
<accession>A0A2J7PXN5</accession>
<dbReference type="SUPFAM" id="SSF49599">
    <property type="entry name" value="TRAF domain-like"/>
    <property type="match status" value="1"/>
</dbReference>
<feature type="region of interest" description="Disordered" evidence="1">
    <location>
        <begin position="74"/>
        <end position="96"/>
    </location>
</feature>
<evidence type="ECO:0000313" key="4">
    <source>
        <dbReference type="EMBL" id="PNF21092.1"/>
    </source>
</evidence>
<reference evidence="4 5" key="1">
    <citation type="submission" date="2017-12" db="EMBL/GenBank/DDBJ databases">
        <title>Hemimetabolous genomes reveal molecular basis of termite eusociality.</title>
        <authorList>
            <person name="Harrison M.C."/>
            <person name="Jongepier E."/>
            <person name="Robertson H.M."/>
            <person name="Arning N."/>
            <person name="Bitard-Feildel T."/>
            <person name="Chao H."/>
            <person name="Childers C.P."/>
            <person name="Dinh H."/>
            <person name="Doddapaneni H."/>
            <person name="Dugan S."/>
            <person name="Gowin J."/>
            <person name="Greiner C."/>
            <person name="Han Y."/>
            <person name="Hu H."/>
            <person name="Hughes D.S.T."/>
            <person name="Huylmans A.-K."/>
            <person name="Kemena C."/>
            <person name="Kremer L.P.M."/>
            <person name="Lee S.L."/>
            <person name="Lopez-Ezquerra A."/>
            <person name="Mallet L."/>
            <person name="Monroy-Kuhn J.M."/>
            <person name="Moser A."/>
            <person name="Murali S.C."/>
            <person name="Muzny D.M."/>
            <person name="Otani S."/>
            <person name="Piulachs M.-D."/>
            <person name="Poelchau M."/>
            <person name="Qu J."/>
            <person name="Schaub F."/>
            <person name="Wada-Katsumata A."/>
            <person name="Worley K.C."/>
            <person name="Xie Q."/>
            <person name="Ylla G."/>
            <person name="Poulsen M."/>
            <person name="Gibbs R.A."/>
            <person name="Schal C."/>
            <person name="Richards S."/>
            <person name="Belles X."/>
            <person name="Korb J."/>
            <person name="Bornberg-Bauer E."/>
        </authorList>
    </citation>
    <scope>NUCLEOTIDE SEQUENCE [LARGE SCALE GENOMIC DNA]</scope>
    <source>
        <tissue evidence="4">Whole body</tissue>
    </source>
</reference>
<evidence type="ECO:0000256" key="1">
    <source>
        <dbReference type="SAM" id="MobiDB-lite"/>
    </source>
</evidence>
<protein>
    <recommendedName>
        <fullName evidence="3">MATH domain-containing protein</fullName>
    </recommendedName>
</protein>
<feature type="compositionally biased region" description="Polar residues" evidence="1">
    <location>
        <begin position="200"/>
        <end position="213"/>
    </location>
</feature>
<evidence type="ECO:0000256" key="2">
    <source>
        <dbReference type="SAM" id="SignalP"/>
    </source>
</evidence>
<dbReference type="InterPro" id="IPR002083">
    <property type="entry name" value="MATH/TRAF_dom"/>
</dbReference>
<feature type="chain" id="PRO_5014473793" description="MATH domain-containing protein" evidence="2">
    <location>
        <begin position="24"/>
        <end position="412"/>
    </location>
</feature>
<feature type="compositionally biased region" description="Acidic residues" evidence="1">
    <location>
        <begin position="214"/>
        <end position="233"/>
    </location>
</feature>